<dbReference type="AlphaFoldDB" id="A0A9J6RFZ4"/>
<evidence type="ECO:0000313" key="1">
    <source>
        <dbReference type="EMBL" id="MCZ0704528.1"/>
    </source>
</evidence>
<dbReference type="Proteomes" id="UP001084197">
    <property type="component" value="Unassembled WGS sequence"/>
</dbReference>
<protein>
    <submittedName>
        <fullName evidence="1">GrpB family protein</fullName>
    </submittedName>
</protein>
<comment type="caution">
    <text evidence="1">The sequence shown here is derived from an EMBL/GenBank/DDBJ whole genome shotgun (WGS) entry which is preliminary data.</text>
</comment>
<dbReference type="Pfam" id="PF04229">
    <property type="entry name" value="GrpB"/>
    <property type="match status" value="1"/>
</dbReference>
<dbReference type="PANTHER" id="PTHR34822">
    <property type="entry name" value="GRPB DOMAIN PROTEIN (AFU_ORTHOLOGUE AFUA_1G01530)"/>
    <property type="match status" value="1"/>
</dbReference>
<dbReference type="EMBL" id="JAPRAT010000041">
    <property type="protein sequence ID" value="MCZ0704528.1"/>
    <property type="molecule type" value="Genomic_DNA"/>
</dbReference>
<sequence>MKLGVKKDEVKLVDYTPEWNEELNRVKSNINLNIEENRIEHIGSTAIKDMSAKPILDIIVGIDDIQNVDEAVFSGLKNLGFLRLRVERPNEIILAKFTDKTYEEKTHYIHLVEFHNELWDNLTFFRDYLNHNEDARKEYLEVKLEYLKNSTTGVNEYTDYKEEFVKKIIKKRTS</sequence>
<evidence type="ECO:0000313" key="2">
    <source>
        <dbReference type="Proteomes" id="UP001084197"/>
    </source>
</evidence>
<dbReference type="InterPro" id="IPR007344">
    <property type="entry name" value="GrpB/CoaE"/>
</dbReference>
<reference evidence="1" key="1">
    <citation type="submission" date="2022-11" db="EMBL/GenBank/DDBJ databases">
        <title>WGS of Natronobacillus azotifigens 24KS-1, an anaerobic diazotrophic haloalkaliphile from soda-rich habitats.</title>
        <authorList>
            <person name="Sorokin D.Y."/>
            <person name="Merkel A.Y."/>
        </authorList>
    </citation>
    <scope>NUCLEOTIDE SEQUENCE</scope>
    <source>
        <strain evidence="1">24KS-1</strain>
    </source>
</reference>
<organism evidence="1 2">
    <name type="scientific">Natronobacillus azotifigens</name>
    <dbReference type="NCBI Taxonomy" id="472978"/>
    <lineage>
        <taxon>Bacteria</taxon>
        <taxon>Bacillati</taxon>
        <taxon>Bacillota</taxon>
        <taxon>Bacilli</taxon>
        <taxon>Bacillales</taxon>
        <taxon>Bacillaceae</taxon>
        <taxon>Natronobacillus</taxon>
    </lineage>
</organism>
<dbReference type="PANTHER" id="PTHR34822:SF1">
    <property type="entry name" value="GRPB FAMILY PROTEIN"/>
    <property type="match status" value="1"/>
</dbReference>
<dbReference type="Gene3D" id="3.30.460.10">
    <property type="entry name" value="Beta Polymerase, domain 2"/>
    <property type="match status" value="1"/>
</dbReference>
<gene>
    <name evidence="1" type="ORF">OWO01_15055</name>
</gene>
<dbReference type="InterPro" id="IPR043519">
    <property type="entry name" value="NT_sf"/>
</dbReference>
<keyword evidence="2" id="KW-1185">Reference proteome</keyword>
<proteinExistence type="predicted"/>
<name>A0A9J6RFZ4_9BACI</name>
<dbReference type="RefSeq" id="WP_268781302.1">
    <property type="nucleotide sequence ID" value="NZ_JAPRAT010000041.1"/>
</dbReference>
<dbReference type="SUPFAM" id="SSF81301">
    <property type="entry name" value="Nucleotidyltransferase"/>
    <property type="match status" value="1"/>
</dbReference>
<accession>A0A9J6RFZ4</accession>